<dbReference type="Pfam" id="PF03695">
    <property type="entry name" value="UPF0149"/>
    <property type="match status" value="1"/>
</dbReference>
<reference evidence="2 3" key="2">
    <citation type="submission" date="2018-03" db="EMBL/GenBank/DDBJ databases">
        <authorList>
            <person name="Keele B.F."/>
        </authorList>
    </citation>
    <scope>NUCLEOTIDE SEQUENCE [LARGE SCALE GENOMIC DNA]</scope>
    <source>
        <strain evidence="2 3">D13</strain>
    </source>
</reference>
<gene>
    <name evidence="2" type="ORF">C7S18_22875</name>
</gene>
<dbReference type="Proteomes" id="UP000241074">
    <property type="component" value="Chromosome"/>
</dbReference>
<evidence type="ECO:0000313" key="2">
    <source>
        <dbReference type="EMBL" id="AVP99844.1"/>
    </source>
</evidence>
<evidence type="ECO:0008006" key="4">
    <source>
        <dbReference type="Google" id="ProtNLM"/>
    </source>
</evidence>
<dbReference type="SUPFAM" id="SSF101327">
    <property type="entry name" value="YgfB-like"/>
    <property type="match status" value="1"/>
</dbReference>
<dbReference type="AlphaFoldDB" id="A0A2P1PYE5"/>
<organism evidence="2 3">
    <name type="scientific">Ahniella affigens</name>
    <dbReference type="NCBI Taxonomy" id="2021234"/>
    <lineage>
        <taxon>Bacteria</taxon>
        <taxon>Pseudomonadati</taxon>
        <taxon>Pseudomonadota</taxon>
        <taxon>Gammaproteobacteria</taxon>
        <taxon>Lysobacterales</taxon>
        <taxon>Rhodanobacteraceae</taxon>
        <taxon>Ahniella</taxon>
    </lineage>
</organism>
<feature type="region of interest" description="Disordered" evidence="1">
    <location>
        <begin position="177"/>
        <end position="232"/>
    </location>
</feature>
<feature type="region of interest" description="Disordered" evidence="1">
    <location>
        <begin position="1"/>
        <end position="20"/>
    </location>
</feature>
<evidence type="ECO:0000313" key="3">
    <source>
        <dbReference type="Proteomes" id="UP000241074"/>
    </source>
</evidence>
<keyword evidence="3" id="KW-1185">Reference proteome</keyword>
<dbReference type="EMBL" id="CP027860">
    <property type="protein sequence ID" value="AVP99844.1"/>
    <property type="molecule type" value="Genomic_DNA"/>
</dbReference>
<feature type="compositionally biased region" description="Basic and acidic residues" evidence="1">
    <location>
        <begin position="251"/>
        <end position="260"/>
    </location>
</feature>
<dbReference type="InterPro" id="IPR036255">
    <property type="entry name" value="YgfB-like_sf"/>
</dbReference>
<accession>A0A2P1PYE5</accession>
<dbReference type="Gene3D" id="1.20.120.740">
    <property type="entry name" value="YgfB uncharacterised protein family UPF0149, PF03695"/>
    <property type="match status" value="1"/>
</dbReference>
<dbReference type="KEGG" id="xba:C7S18_22875"/>
<dbReference type="InterPro" id="IPR011978">
    <property type="entry name" value="YgfB-like"/>
</dbReference>
<reference evidence="2 3" key="1">
    <citation type="submission" date="2018-03" db="EMBL/GenBank/DDBJ databases">
        <title>Ahniella affigens gen. nov., sp. nov., a gammaproteobacterium isolated from sandy soil near a stream.</title>
        <authorList>
            <person name="Ko Y."/>
            <person name="Kim J.-H."/>
        </authorList>
    </citation>
    <scope>NUCLEOTIDE SEQUENCE [LARGE SCALE GENOMIC DNA]</scope>
    <source>
        <strain evidence="2 3">D13</strain>
    </source>
</reference>
<proteinExistence type="predicted"/>
<evidence type="ECO:0000256" key="1">
    <source>
        <dbReference type="SAM" id="MobiDB-lite"/>
    </source>
</evidence>
<dbReference type="OrthoDB" id="570299at2"/>
<name>A0A2P1PYE5_9GAMM</name>
<protein>
    <recommendedName>
        <fullName evidence="4">YecA family protein</fullName>
    </recommendedName>
</protein>
<sequence>MGQTERPRAGMGRAMSEQPPYGLTDIELDELNEYLAEHPGPYQFGLDAAHGLLSAVVVAPEPIAASEWLPVLISDDGEIADADTNNRVLTLIVRLYNSIVQELEAFSYQPIYAEVEDEQGLARLSPRGWCEGFAAGIDLRSEIWGTRLGSDPRLLEIMDPIIRLSAEEGVLDIDVVGEPGSAHERGDELPLPGEQPWHEQASDDALPDEAGDDPPASDNPWQHLLEPMSEPDYDAALNAVAAAVADIQQYWRDHQPRQDESFDADNPLLRRKRDGQWVH</sequence>
<feature type="region of interest" description="Disordered" evidence="1">
    <location>
        <begin position="251"/>
        <end position="279"/>
    </location>
</feature>
<dbReference type="NCBIfam" id="TIGR02292">
    <property type="entry name" value="ygfB_yecA"/>
    <property type="match status" value="1"/>
</dbReference>